<name>A0A1I3PSF9_9SPHI</name>
<dbReference type="Pfam" id="PF01261">
    <property type="entry name" value="AP_endonuc_2"/>
    <property type="match status" value="1"/>
</dbReference>
<protein>
    <submittedName>
        <fullName evidence="2">Sugar phosphate isomerase/epimerase</fullName>
    </submittedName>
</protein>
<dbReference type="InterPro" id="IPR050312">
    <property type="entry name" value="IolE/XylAMocC-like"/>
</dbReference>
<keyword evidence="3" id="KW-1185">Reference proteome</keyword>
<keyword evidence="2" id="KW-0413">Isomerase</keyword>
<dbReference type="Gene3D" id="3.20.20.150">
    <property type="entry name" value="Divalent-metal-dependent TIM barrel enzymes"/>
    <property type="match status" value="1"/>
</dbReference>
<dbReference type="PANTHER" id="PTHR12110:SF41">
    <property type="entry name" value="INOSOSE DEHYDRATASE"/>
    <property type="match status" value="1"/>
</dbReference>
<dbReference type="STRING" id="1477437.SAMN05444682_108143"/>
<accession>A0A1I3PSF9</accession>
<feature type="domain" description="Xylose isomerase-like TIM barrel" evidence="1">
    <location>
        <begin position="52"/>
        <end position="282"/>
    </location>
</feature>
<reference evidence="2 3" key="1">
    <citation type="submission" date="2016-10" db="EMBL/GenBank/DDBJ databases">
        <authorList>
            <person name="de Groot N.N."/>
        </authorList>
    </citation>
    <scope>NUCLEOTIDE SEQUENCE [LARGE SCALE GENOMIC DNA]</scope>
    <source>
        <strain evidence="2 3">RK1</strain>
    </source>
</reference>
<dbReference type="Proteomes" id="UP000198670">
    <property type="component" value="Unassembled WGS sequence"/>
</dbReference>
<dbReference type="InterPro" id="IPR036237">
    <property type="entry name" value="Xyl_isomerase-like_sf"/>
</dbReference>
<sequence length="285" mass="31899">MSSKYLFFLKVAMVFVILACDSQTILSPNEIGMVSYTYRNEFANDVPSTLDKIRQLGVVDMEFSNLFGQSAQSLRKLLDDREMSCSSFGVSYDDLVNKTSEVAENANALGAKYVRVASIPHERGSFTLEEAQKAVADFNRVGKALKDKYGLMFIYHNHGFEFHPYGDGTLYDYIVNNTDPDYVSFELDILWAFFPGFDPVELLEKYGPRYKALHLKDLKKGIEGNLSGGTNKENDVALGTGQIDIPAILKAAKSAGVAHYYIEDESDRVDEQVPQSIAYLKSLRT</sequence>
<dbReference type="SUPFAM" id="SSF51658">
    <property type="entry name" value="Xylose isomerase-like"/>
    <property type="match status" value="1"/>
</dbReference>
<evidence type="ECO:0000259" key="1">
    <source>
        <dbReference type="Pfam" id="PF01261"/>
    </source>
</evidence>
<dbReference type="AlphaFoldDB" id="A0A1I3PSF9"/>
<gene>
    <name evidence="2" type="ORF">SAMN05444682_108143</name>
</gene>
<dbReference type="EMBL" id="FOQO01000008">
    <property type="protein sequence ID" value="SFJ24355.1"/>
    <property type="molecule type" value="Genomic_DNA"/>
</dbReference>
<evidence type="ECO:0000313" key="2">
    <source>
        <dbReference type="EMBL" id="SFJ24355.1"/>
    </source>
</evidence>
<dbReference type="GO" id="GO:0016853">
    <property type="term" value="F:isomerase activity"/>
    <property type="evidence" value="ECO:0007669"/>
    <property type="project" value="UniProtKB-KW"/>
</dbReference>
<dbReference type="OrthoDB" id="9798407at2"/>
<dbReference type="PANTHER" id="PTHR12110">
    <property type="entry name" value="HYDROXYPYRUVATE ISOMERASE"/>
    <property type="match status" value="1"/>
</dbReference>
<dbReference type="InterPro" id="IPR013022">
    <property type="entry name" value="Xyl_isomerase-like_TIM-brl"/>
</dbReference>
<evidence type="ECO:0000313" key="3">
    <source>
        <dbReference type="Proteomes" id="UP000198670"/>
    </source>
</evidence>
<organism evidence="2 3">
    <name type="scientific">Parapedobacter indicus</name>
    <dbReference type="NCBI Taxonomy" id="1477437"/>
    <lineage>
        <taxon>Bacteria</taxon>
        <taxon>Pseudomonadati</taxon>
        <taxon>Bacteroidota</taxon>
        <taxon>Sphingobacteriia</taxon>
        <taxon>Sphingobacteriales</taxon>
        <taxon>Sphingobacteriaceae</taxon>
        <taxon>Parapedobacter</taxon>
    </lineage>
</organism>
<proteinExistence type="predicted"/>